<dbReference type="PANTHER" id="PTHR43818">
    <property type="entry name" value="BCDNA.GH03377"/>
    <property type="match status" value="1"/>
</dbReference>
<evidence type="ECO:0000259" key="2">
    <source>
        <dbReference type="Pfam" id="PF01408"/>
    </source>
</evidence>
<dbReference type="AlphaFoldDB" id="A0A972GTY2"/>
<feature type="domain" description="Gfo/Idh/MocA-like oxidoreductase N-terminal" evidence="2">
    <location>
        <begin position="23"/>
        <end position="143"/>
    </location>
</feature>
<sequence length="369" mass="41631">MLTKKVSLKRNSKEDKMSKKIWNVGIIGLGGIGDSHMNNLLKVANTRVAAICDVNTQAVEQVGDRLNLAADKRYSHYKELISDADVDFVISGVSNKYHADILKCAIEFSKPIVSEKPFTRTMEEADELLALYEKNPIPCMIGFSYRYRPCFQYVKELLEQGALGQIRHIAAHYLQEENAPMFNHEYTWRFNKEIAGTGILADIGSHMVDAARFFVGEFTKVAGMMSTFIDHRVDPRTNQPVKVDVDDFAGFQCELAGGVMGTFYTHKNAIGTNNQFNITLFGDLGTVRISVEKPNEVHLSVRDGENLELIDKIVHLESGNRKLMLQDFVDSLENNSNSYFFPTFMDGYRNQQVMQMIIDSSRDGVARSN</sequence>
<keyword evidence="5" id="KW-1185">Reference proteome</keyword>
<reference evidence="4" key="1">
    <citation type="submission" date="2019-10" db="EMBL/GenBank/DDBJ databases">
        <title>Description of Paenibacillus glebae sp. nov.</title>
        <authorList>
            <person name="Carlier A."/>
            <person name="Qi S."/>
        </authorList>
    </citation>
    <scope>NUCLEOTIDE SEQUENCE</scope>
    <source>
        <strain evidence="4">LMG 31456</strain>
    </source>
</reference>
<keyword evidence="1" id="KW-0560">Oxidoreductase</keyword>
<dbReference type="Gene3D" id="3.30.360.10">
    <property type="entry name" value="Dihydrodipicolinate Reductase, domain 2"/>
    <property type="match status" value="1"/>
</dbReference>
<dbReference type="SUPFAM" id="SSF55347">
    <property type="entry name" value="Glyceraldehyde-3-phosphate dehydrogenase-like, C-terminal domain"/>
    <property type="match status" value="1"/>
</dbReference>
<feature type="domain" description="GFO/IDH/MocA-like oxidoreductase" evidence="3">
    <location>
        <begin position="151"/>
        <end position="287"/>
    </location>
</feature>
<dbReference type="PANTHER" id="PTHR43818:SF11">
    <property type="entry name" value="BCDNA.GH03377"/>
    <property type="match status" value="1"/>
</dbReference>
<dbReference type="InterPro" id="IPR055170">
    <property type="entry name" value="GFO_IDH_MocA-like_dom"/>
</dbReference>
<dbReference type="EMBL" id="WHOD01000087">
    <property type="protein sequence ID" value="NOU96125.1"/>
    <property type="molecule type" value="Genomic_DNA"/>
</dbReference>
<dbReference type="InterPro" id="IPR036291">
    <property type="entry name" value="NAD(P)-bd_dom_sf"/>
</dbReference>
<protein>
    <submittedName>
        <fullName evidence="4">Gfo/Idh/MocA family oxidoreductase</fullName>
    </submittedName>
</protein>
<dbReference type="InterPro" id="IPR000683">
    <property type="entry name" value="Gfo/Idh/MocA-like_OxRdtase_N"/>
</dbReference>
<evidence type="ECO:0000256" key="1">
    <source>
        <dbReference type="ARBA" id="ARBA00023002"/>
    </source>
</evidence>
<dbReference type="InterPro" id="IPR050463">
    <property type="entry name" value="Gfo/Idh/MocA_oxidrdct_glycsds"/>
</dbReference>
<dbReference type="GO" id="GO:0000166">
    <property type="term" value="F:nucleotide binding"/>
    <property type="evidence" value="ECO:0007669"/>
    <property type="project" value="InterPro"/>
</dbReference>
<dbReference type="Pfam" id="PF01408">
    <property type="entry name" value="GFO_IDH_MocA"/>
    <property type="match status" value="1"/>
</dbReference>
<evidence type="ECO:0000259" key="3">
    <source>
        <dbReference type="Pfam" id="PF22725"/>
    </source>
</evidence>
<dbReference type="GO" id="GO:0016491">
    <property type="term" value="F:oxidoreductase activity"/>
    <property type="evidence" value="ECO:0007669"/>
    <property type="project" value="UniProtKB-KW"/>
</dbReference>
<organism evidence="4 5">
    <name type="scientific">Paenibacillus foliorum</name>
    <dbReference type="NCBI Taxonomy" id="2654974"/>
    <lineage>
        <taxon>Bacteria</taxon>
        <taxon>Bacillati</taxon>
        <taxon>Bacillota</taxon>
        <taxon>Bacilli</taxon>
        <taxon>Bacillales</taxon>
        <taxon>Paenibacillaceae</taxon>
        <taxon>Paenibacillus</taxon>
    </lineage>
</organism>
<dbReference type="Gene3D" id="3.40.50.720">
    <property type="entry name" value="NAD(P)-binding Rossmann-like Domain"/>
    <property type="match status" value="1"/>
</dbReference>
<proteinExistence type="predicted"/>
<evidence type="ECO:0000313" key="5">
    <source>
        <dbReference type="Proteomes" id="UP000641588"/>
    </source>
</evidence>
<evidence type="ECO:0000313" key="4">
    <source>
        <dbReference type="EMBL" id="NOU96125.1"/>
    </source>
</evidence>
<dbReference type="Proteomes" id="UP000641588">
    <property type="component" value="Unassembled WGS sequence"/>
</dbReference>
<comment type="caution">
    <text evidence="4">The sequence shown here is derived from an EMBL/GenBank/DDBJ whole genome shotgun (WGS) entry which is preliminary data.</text>
</comment>
<dbReference type="Pfam" id="PF22725">
    <property type="entry name" value="GFO_IDH_MocA_C3"/>
    <property type="match status" value="1"/>
</dbReference>
<name>A0A972GTY2_9BACL</name>
<accession>A0A972GTY2</accession>
<dbReference type="SUPFAM" id="SSF51735">
    <property type="entry name" value="NAD(P)-binding Rossmann-fold domains"/>
    <property type="match status" value="1"/>
</dbReference>
<gene>
    <name evidence="4" type="ORF">GC093_23285</name>
</gene>